<reference evidence="4" key="1">
    <citation type="submission" date="2017-09" db="EMBL/GenBank/DDBJ databases">
        <title>Depth-based differentiation of microbial function through sediment-hosted aquifers and enrichment of novel symbionts in the deep terrestrial subsurface.</title>
        <authorList>
            <person name="Probst A.J."/>
            <person name="Ladd B."/>
            <person name="Jarett J.K."/>
            <person name="Geller-Mcgrath D.E."/>
            <person name="Sieber C.M.K."/>
            <person name="Emerson J.B."/>
            <person name="Anantharaman K."/>
            <person name="Thomas B.C."/>
            <person name="Malmstrom R."/>
            <person name="Stieglmeier M."/>
            <person name="Klingl A."/>
            <person name="Woyke T."/>
            <person name="Ryan C.M."/>
            <person name="Banfield J.F."/>
        </authorList>
    </citation>
    <scope>NUCLEOTIDE SEQUENCE [LARGE SCALE GENOMIC DNA]</scope>
</reference>
<dbReference type="Proteomes" id="UP000229816">
    <property type="component" value="Unassembled WGS sequence"/>
</dbReference>
<protein>
    <submittedName>
        <fullName evidence="3">Uncharacterized protein</fullName>
    </submittedName>
</protein>
<evidence type="ECO:0000313" key="3">
    <source>
        <dbReference type="EMBL" id="PJC28024.1"/>
    </source>
</evidence>
<accession>A0A2M8ESD2</accession>
<evidence type="ECO:0000256" key="1">
    <source>
        <dbReference type="SAM" id="MobiDB-lite"/>
    </source>
</evidence>
<evidence type="ECO:0000313" key="4">
    <source>
        <dbReference type="Proteomes" id="UP000229816"/>
    </source>
</evidence>
<feature type="transmembrane region" description="Helical" evidence="2">
    <location>
        <begin position="12"/>
        <end position="30"/>
    </location>
</feature>
<sequence length="265" mass="28975">MKLGIRYQVSGIRLASVLLVLFLATGYWLLATDVIAQSPTPEATSPAVQQLREKVKEIVREKIEEVKMGQKRAFFGEISQISGSVITITNPHGERQIKVSEDTKILSIGRKEIKLQDLEIGSFVIAMGYLGDNGILEARRIVVIEKPKPPAREVAFGKVTDISAEEKILTVKNEKKGITYTVVVTDKTIITKKGETKIEKVNFSAIEKGDRVVAIGTPTENETKLITAKIIHVIPGKAIGQEVTPTPKISPTPTPKSTPTPTPTE</sequence>
<comment type="caution">
    <text evidence="3">The sequence shown here is derived from an EMBL/GenBank/DDBJ whole genome shotgun (WGS) entry which is preliminary data.</text>
</comment>
<keyword evidence="2" id="KW-0472">Membrane</keyword>
<proteinExistence type="predicted"/>
<dbReference type="EMBL" id="PFSF01000049">
    <property type="protein sequence ID" value="PJC28024.1"/>
    <property type="molecule type" value="Genomic_DNA"/>
</dbReference>
<feature type="region of interest" description="Disordered" evidence="1">
    <location>
        <begin position="241"/>
        <end position="265"/>
    </location>
</feature>
<organism evidence="3 4">
    <name type="scientific">Candidatus Shapirobacteria bacterium CG_4_9_14_0_2_um_filter_39_11</name>
    <dbReference type="NCBI Taxonomy" id="1974478"/>
    <lineage>
        <taxon>Bacteria</taxon>
        <taxon>Candidatus Shapironibacteriota</taxon>
    </lineage>
</organism>
<gene>
    <name evidence="3" type="ORF">CO054_02360</name>
</gene>
<keyword evidence="2" id="KW-1133">Transmembrane helix</keyword>
<evidence type="ECO:0000256" key="2">
    <source>
        <dbReference type="SAM" id="Phobius"/>
    </source>
</evidence>
<keyword evidence="2" id="KW-0812">Transmembrane</keyword>
<dbReference type="AlphaFoldDB" id="A0A2M8ESD2"/>
<feature type="compositionally biased region" description="Pro residues" evidence="1">
    <location>
        <begin position="248"/>
        <end position="265"/>
    </location>
</feature>
<name>A0A2M8ESD2_9BACT</name>